<protein>
    <submittedName>
        <fullName evidence="1">Uncharacterized protein</fullName>
    </submittedName>
</protein>
<keyword evidence="2" id="KW-1185">Reference proteome</keyword>
<sequence>MHMRSAPAKNRRLEILMQRELELLLEPQVAAPPHFLAFRRGAGWYKSWDICALQAGLSTSPVLLTWEGFPAIVYLLLNRTIQREALSLLRLHRAPNLRPLQHSVSRAPITDS</sequence>
<comment type="caution">
    <text evidence="1">The sequence shown here is derived from an EMBL/GenBank/DDBJ whole genome shotgun (WGS) entry which is preliminary data.</text>
</comment>
<dbReference type="EMBL" id="JARK01000302">
    <property type="protein sequence ID" value="EYC38682.1"/>
    <property type="molecule type" value="Genomic_DNA"/>
</dbReference>
<dbReference type="AlphaFoldDB" id="A0A016WHC2"/>
<accession>A0A016WHC2</accession>
<reference evidence="2" key="1">
    <citation type="journal article" date="2015" name="Nat. Genet.">
        <title>The genome and transcriptome of the zoonotic hookworm Ancylostoma ceylanicum identify infection-specific gene families.</title>
        <authorList>
            <person name="Schwarz E.M."/>
            <person name="Hu Y."/>
            <person name="Antoshechkin I."/>
            <person name="Miller M.M."/>
            <person name="Sternberg P.W."/>
            <person name="Aroian R.V."/>
        </authorList>
    </citation>
    <scope>NUCLEOTIDE SEQUENCE</scope>
    <source>
        <strain evidence="2">HY135</strain>
    </source>
</reference>
<organism evidence="1 2">
    <name type="scientific">Ancylostoma ceylanicum</name>
    <dbReference type="NCBI Taxonomy" id="53326"/>
    <lineage>
        <taxon>Eukaryota</taxon>
        <taxon>Metazoa</taxon>
        <taxon>Ecdysozoa</taxon>
        <taxon>Nematoda</taxon>
        <taxon>Chromadorea</taxon>
        <taxon>Rhabditida</taxon>
        <taxon>Rhabditina</taxon>
        <taxon>Rhabditomorpha</taxon>
        <taxon>Strongyloidea</taxon>
        <taxon>Ancylostomatidae</taxon>
        <taxon>Ancylostomatinae</taxon>
        <taxon>Ancylostoma</taxon>
    </lineage>
</organism>
<proteinExistence type="predicted"/>
<gene>
    <name evidence="1" type="primary">Acey_s0702.g1662</name>
    <name evidence="1" type="ORF">Y032_0702g1662</name>
</gene>
<evidence type="ECO:0000313" key="1">
    <source>
        <dbReference type="EMBL" id="EYC38682.1"/>
    </source>
</evidence>
<dbReference type="Proteomes" id="UP000024635">
    <property type="component" value="Unassembled WGS sequence"/>
</dbReference>
<evidence type="ECO:0000313" key="2">
    <source>
        <dbReference type="Proteomes" id="UP000024635"/>
    </source>
</evidence>
<name>A0A016WHC2_9BILA</name>